<evidence type="ECO:0000256" key="21">
    <source>
        <dbReference type="SAM" id="MobiDB-lite"/>
    </source>
</evidence>
<keyword evidence="15" id="KW-0464">Manganese</keyword>
<dbReference type="GO" id="GO:0046872">
    <property type="term" value="F:metal ion binding"/>
    <property type="evidence" value="ECO:0007669"/>
    <property type="project" value="UniProtKB-KW"/>
</dbReference>
<evidence type="ECO:0000313" key="24">
    <source>
        <dbReference type="Proteomes" id="UP000001307"/>
    </source>
</evidence>
<dbReference type="GO" id="GO:0035269">
    <property type="term" value="P:protein O-linked glycosylation via mannose"/>
    <property type="evidence" value="ECO:0007669"/>
    <property type="project" value="TreeGrafter"/>
</dbReference>
<keyword evidence="8 22" id="KW-0812">Transmembrane</keyword>
<keyword evidence="13 22" id="KW-0472">Membrane</keyword>
<evidence type="ECO:0000256" key="3">
    <source>
        <dbReference type="ARBA" id="ARBA00004922"/>
    </source>
</evidence>
<evidence type="ECO:0000256" key="12">
    <source>
        <dbReference type="ARBA" id="ARBA00023034"/>
    </source>
</evidence>
<keyword evidence="9" id="KW-0479">Metal-binding</keyword>
<evidence type="ECO:0000256" key="13">
    <source>
        <dbReference type="ARBA" id="ARBA00023136"/>
    </source>
</evidence>
<dbReference type="InParanoid" id="E4XGU9"/>
<feature type="transmembrane region" description="Helical" evidence="22">
    <location>
        <begin position="20"/>
        <end position="37"/>
    </location>
</feature>
<evidence type="ECO:0000256" key="22">
    <source>
        <dbReference type="SAM" id="Phobius"/>
    </source>
</evidence>
<keyword evidence="12" id="KW-0333">Golgi apparatus</keyword>
<feature type="region of interest" description="Disordered" evidence="21">
    <location>
        <begin position="81"/>
        <end position="110"/>
    </location>
</feature>
<sequence>MRRSRERRGLRTQAQRIRRALYGLVSLTLFIAFYLMYRIDTATDTDSPKPKSSKSLPNLIQLIPGFSYISSFTTRVRESLPSLPKSSSLSHGSRPSRRHSSLSSGSLSNPPKVHVPAGVLPSFSGDYMIRMFFISPEYFANWKFEDVTLVTMCSANHLHHIISLAERWSGPISVGVFGPGLEASFATDAIESIKNCFPAVREQVLFHLVYPISLPADLSKSSGKLRFENCDDLRKQIKSYGGDEDDRANYGGDIPFPHNVLRNAARRGAPTAYIFLIDVDVMPSLNLREDFNDFAIRHGLYDKNENAMTVFVVPVFEKKKGSTCPDNKRELAESCDKNEVRSFHEETCKWCHEPEQPKKWLQIQGQSRLEISFNSSWTKSWEPFYIASRQVPYFDERFMVYGFDRIQQICELHVAGYEFAVLNTAFLVHDGWKFPDKEIKELQNRRRSRNWVLFHFHYQQVLLKMYQNPKSCAPIETFVPKGFKALAHINSRNNRIKRKYASMLT</sequence>
<evidence type="ECO:0000256" key="18">
    <source>
        <dbReference type="ARBA" id="ARBA00032181"/>
    </source>
</evidence>
<comment type="cofactor">
    <cofactor evidence="1">
        <name>Mn(2+)</name>
        <dbReference type="ChEBI" id="CHEBI:29035"/>
    </cofactor>
</comment>
<dbReference type="Pfam" id="PF13896">
    <property type="entry name" value="Glyco_transf_49"/>
    <property type="match status" value="1"/>
</dbReference>
<evidence type="ECO:0000256" key="4">
    <source>
        <dbReference type="ARBA" id="ARBA00008539"/>
    </source>
</evidence>
<evidence type="ECO:0000256" key="6">
    <source>
        <dbReference type="ARBA" id="ARBA00022676"/>
    </source>
</evidence>
<evidence type="ECO:0000256" key="10">
    <source>
        <dbReference type="ARBA" id="ARBA00022968"/>
    </source>
</evidence>
<dbReference type="AlphaFoldDB" id="E4XGU9"/>
<keyword evidence="11 22" id="KW-1133">Transmembrane helix</keyword>
<dbReference type="OrthoDB" id="9974378at2759"/>
<dbReference type="UniPathway" id="UPA00378"/>
<evidence type="ECO:0000256" key="20">
    <source>
        <dbReference type="ARBA" id="ARBA00047852"/>
    </source>
</evidence>
<organism evidence="23">
    <name type="scientific">Oikopleura dioica</name>
    <name type="common">Tunicate</name>
    <dbReference type="NCBI Taxonomy" id="34765"/>
    <lineage>
        <taxon>Eukaryota</taxon>
        <taxon>Metazoa</taxon>
        <taxon>Chordata</taxon>
        <taxon>Tunicata</taxon>
        <taxon>Appendicularia</taxon>
        <taxon>Copelata</taxon>
        <taxon>Oikopleuridae</taxon>
        <taxon>Oikopleura</taxon>
    </lineage>
</organism>
<keyword evidence="6" id="KW-0328">Glycosyltransferase</keyword>
<keyword evidence="24" id="KW-1185">Reference proteome</keyword>
<feature type="compositionally biased region" description="Low complexity" evidence="21">
    <location>
        <begin position="81"/>
        <end position="93"/>
    </location>
</feature>
<dbReference type="GO" id="GO:0015020">
    <property type="term" value="F:glucuronosyltransferase activity"/>
    <property type="evidence" value="ECO:0007669"/>
    <property type="project" value="InterPro"/>
</dbReference>
<evidence type="ECO:0000256" key="14">
    <source>
        <dbReference type="ARBA" id="ARBA00023180"/>
    </source>
</evidence>
<dbReference type="EMBL" id="FN653049">
    <property type="protein sequence ID" value="CBY09897.1"/>
    <property type="molecule type" value="Genomic_DNA"/>
</dbReference>
<protein>
    <recommendedName>
        <fullName evidence="5">Beta-1,4-glucuronyltransferase 1</fullName>
    </recommendedName>
    <alternativeName>
        <fullName evidence="16">I-beta-1,3-N-acetylglucosaminyltransferase</fullName>
    </alternativeName>
    <alternativeName>
        <fullName evidence="19">N-acetyllactosaminide beta-1,3-N-acetylglucosaminyltransferase</fullName>
    </alternativeName>
    <alternativeName>
        <fullName evidence="17">Poly-N-acetyllactosamine extension enzyme</fullName>
    </alternativeName>
    <alternativeName>
        <fullName evidence="18">UDP-GlcNAc:betaGal beta-1,3-N-acetylglucosaminyltransferase 1</fullName>
    </alternativeName>
</protein>
<keyword evidence="7" id="KW-0808">Transferase</keyword>
<proteinExistence type="inferred from homology"/>
<evidence type="ECO:0000256" key="8">
    <source>
        <dbReference type="ARBA" id="ARBA00022692"/>
    </source>
</evidence>
<evidence type="ECO:0000256" key="15">
    <source>
        <dbReference type="ARBA" id="ARBA00023211"/>
    </source>
</evidence>
<comment type="pathway">
    <text evidence="3">Protein modification; protein glycosylation.</text>
</comment>
<dbReference type="PANTHER" id="PTHR46420:SF1">
    <property type="entry name" value="BETA-1,4-GLUCURONYLTRANSFERASE 1"/>
    <property type="match status" value="1"/>
</dbReference>
<evidence type="ECO:0000313" key="23">
    <source>
        <dbReference type="EMBL" id="CBY09897.1"/>
    </source>
</evidence>
<dbReference type="GO" id="GO:0000139">
    <property type="term" value="C:Golgi membrane"/>
    <property type="evidence" value="ECO:0007669"/>
    <property type="project" value="UniProtKB-SubCell"/>
</dbReference>
<keyword evidence="10" id="KW-0735">Signal-anchor</keyword>
<evidence type="ECO:0000256" key="1">
    <source>
        <dbReference type="ARBA" id="ARBA00001936"/>
    </source>
</evidence>
<dbReference type="PANTHER" id="PTHR46420">
    <property type="entry name" value="BETA-1,4-GLUCURONYLTRANSFERASE 1"/>
    <property type="match status" value="1"/>
</dbReference>
<dbReference type="Proteomes" id="UP000001307">
    <property type="component" value="Unassembled WGS sequence"/>
</dbReference>
<dbReference type="InterPro" id="IPR043189">
    <property type="entry name" value="B4GAT1"/>
</dbReference>
<comment type="subcellular location">
    <subcellularLocation>
        <location evidence="2">Golgi apparatus membrane</location>
        <topology evidence="2">Single-pass type II membrane protein</topology>
    </subcellularLocation>
</comment>
<feature type="compositionally biased region" description="Low complexity" evidence="21">
    <location>
        <begin position="101"/>
        <end position="110"/>
    </location>
</feature>
<evidence type="ECO:0000256" key="5">
    <source>
        <dbReference type="ARBA" id="ARBA00017962"/>
    </source>
</evidence>
<evidence type="ECO:0000256" key="17">
    <source>
        <dbReference type="ARBA" id="ARBA00032175"/>
    </source>
</evidence>
<comment type="similarity">
    <text evidence="4">Belongs to the glycosyltransferase 49 family.</text>
</comment>
<evidence type="ECO:0000256" key="19">
    <source>
        <dbReference type="ARBA" id="ARBA00033291"/>
    </source>
</evidence>
<evidence type="ECO:0000256" key="2">
    <source>
        <dbReference type="ARBA" id="ARBA00004323"/>
    </source>
</evidence>
<reference evidence="23" key="1">
    <citation type="journal article" date="2010" name="Science">
        <title>Plasticity of animal genome architecture unmasked by rapid evolution of a pelagic tunicate.</title>
        <authorList>
            <person name="Denoeud F."/>
            <person name="Henriet S."/>
            <person name="Mungpakdee S."/>
            <person name="Aury J.M."/>
            <person name="Da Silva C."/>
            <person name="Brinkmann H."/>
            <person name="Mikhaleva J."/>
            <person name="Olsen L.C."/>
            <person name="Jubin C."/>
            <person name="Canestro C."/>
            <person name="Bouquet J.M."/>
            <person name="Danks G."/>
            <person name="Poulain J."/>
            <person name="Campsteijn C."/>
            <person name="Adamski M."/>
            <person name="Cross I."/>
            <person name="Yadetie F."/>
            <person name="Muffato M."/>
            <person name="Louis A."/>
            <person name="Butcher S."/>
            <person name="Tsagkogeorga G."/>
            <person name="Konrad A."/>
            <person name="Singh S."/>
            <person name="Jensen M.F."/>
            <person name="Cong E.H."/>
            <person name="Eikeseth-Otteraa H."/>
            <person name="Noel B."/>
            <person name="Anthouard V."/>
            <person name="Porcel B.M."/>
            <person name="Kachouri-Lafond R."/>
            <person name="Nishino A."/>
            <person name="Ugolini M."/>
            <person name="Chourrout P."/>
            <person name="Nishida H."/>
            <person name="Aasland R."/>
            <person name="Huzurbazar S."/>
            <person name="Westhof E."/>
            <person name="Delsuc F."/>
            <person name="Lehrach H."/>
            <person name="Reinhardt R."/>
            <person name="Weissenbach J."/>
            <person name="Roy S.W."/>
            <person name="Artiguenave F."/>
            <person name="Postlethwait J.H."/>
            <person name="Manak J.R."/>
            <person name="Thompson E.M."/>
            <person name="Jaillon O."/>
            <person name="Du Pasquier L."/>
            <person name="Boudinot P."/>
            <person name="Liberles D.A."/>
            <person name="Volff J.N."/>
            <person name="Philippe H."/>
            <person name="Lenhard B."/>
            <person name="Roest Crollius H."/>
            <person name="Wincker P."/>
            <person name="Chourrout D."/>
        </authorList>
    </citation>
    <scope>NUCLEOTIDE SEQUENCE [LARGE SCALE GENOMIC DNA]</scope>
</reference>
<accession>E4XGU9</accession>
<name>E4XGU9_OIKDI</name>
<evidence type="ECO:0000256" key="11">
    <source>
        <dbReference type="ARBA" id="ARBA00022989"/>
    </source>
</evidence>
<evidence type="ECO:0000256" key="16">
    <source>
        <dbReference type="ARBA" id="ARBA00030723"/>
    </source>
</evidence>
<keyword evidence="14" id="KW-0325">Glycoprotein</keyword>
<comment type="catalytic activity">
    <reaction evidence="20">
        <text>3-O-[beta-D-Xyl-(1-&gt;4)-Rib-ol-P-Rib-ol-P-3-beta-D-GalNAc-(1-&gt;3)-beta-D-GlcNAc-(1-&gt;4)-(O-6-P-alpha-D-Man)]-Thr-[protein] + UDP-alpha-D-glucuronate = 3-O-[beta-D-GlcA-(1-&gt;3)-beta-D-Xyl-(1-&gt;4)-Rib-ol-P-Rib-ol-P-3-beta-D-GalNAc-(1-&gt;3)-beta-D-GlcNAc-(1-&gt;4)-(O-6-P-alpha-D-Man)]-Thr-[protein] + UDP + H(+)</text>
        <dbReference type="Rhea" id="RHEA:46860"/>
        <dbReference type="Rhea" id="RHEA-COMP:15023"/>
        <dbReference type="Rhea" id="RHEA-COMP:17482"/>
        <dbReference type="ChEBI" id="CHEBI:15378"/>
        <dbReference type="ChEBI" id="CHEBI:58052"/>
        <dbReference type="ChEBI" id="CHEBI:58223"/>
        <dbReference type="ChEBI" id="CHEBI:142405"/>
        <dbReference type="ChEBI" id="CHEBI:177336"/>
    </reaction>
</comment>
<gene>
    <name evidence="23" type="ORF">GSOID_T00010714001</name>
</gene>
<evidence type="ECO:0000256" key="9">
    <source>
        <dbReference type="ARBA" id="ARBA00022723"/>
    </source>
</evidence>
<evidence type="ECO:0000256" key="7">
    <source>
        <dbReference type="ARBA" id="ARBA00022679"/>
    </source>
</evidence>